<gene>
    <name evidence="1" type="ORF">A2989_04180</name>
</gene>
<dbReference type="AlphaFoldDB" id="A0A1F4ZCE2"/>
<dbReference type="EMBL" id="MEXN01000005">
    <property type="protein sequence ID" value="OGD03838.1"/>
    <property type="molecule type" value="Genomic_DNA"/>
</dbReference>
<reference evidence="1 2" key="1">
    <citation type="journal article" date="2016" name="Nat. Commun.">
        <title>Thousands of microbial genomes shed light on interconnected biogeochemical processes in an aquifer system.</title>
        <authorList>
            <person name="Anantharaman K."/>
            <person name="Brown C.T."/>
            <person name="Hug L.A."/>
            <person name="Sharon I."/>
            <person name="Castelle C.J."/>
            <person name="Probst A.J."/>
            <person name="Thomas B.C."/>
            <person name="Singh A."/>
            <person name="Wilkins M.J."/>
            <person name="Karaoz U."/>
            <person name="Brodie E.L."/>
            <person name="Williams K.H."/>
            <person name="Hubbard S.S."/>
            <person name="Banfield J.F."/>
        </authorList>
    </citation>
    <scope>NUCLEOTIDE SEQUENCE [LARGE SCALE GENOMIC DNA]</scope>
</reference>
<dbReference type="Proteomes" id="UP000177080">
    <property type="component" value="Unassembled WGS sequence"/>
</dbReference>
<accession>A0A1F4ZCE2</accession>
<sequence>MKQIEFAAEVRSLQDGVYQLGGSGDFFYLKGKCVFNSEIGCSVPKRPDACGEGFNFGGVRCNKLRIEHGLGRIKGVSAQGEIIYA</sequence>
<proteinExistence type="predicted"/>
<evidence type="ECO:0000313" key="2">
    <source>
        <dbReference type="Proteomes" id="UP000177080"/>
    </source>
</evidence>
<name>A0A1F4ZCE2_9BACT</name>
<evidence type="ECO:0000313" key="1">
    <source>
        <dbReference type="EMBL" id="OGD03838.1"/>
    </source>
</evidence>
<protein>
    <submittedName>
        <fullName evidence="1">Uncharacterized protein</fullName>
    </submittedName>
</protein>
<comment type="caution">
    <text evidence="1">The sequence shown here is derived from an EMBL/GenBank/DDBJ whole genome shotgun (WGS) entry which is preliminary data.</text>
</comment>
<organism evidence="1 2">
    <name type="scientific">Candidatus Amesbacteria bacterium RIFCSPLOWO2_01_FULL_48_25</name>
    <dbReference type="NCBI Taxonomy" id="1797259"/>
    <lineage>
        <taxon>Bacteria</taxon>
        <taxon>Candidatus Amesiibacteriota</taxon>
    </lineage>
</organism>